<evidence type="ECO:0000313" key="1">
    <source>
        <dbReference type="EMBL" id="MCP1334939.1"/>
    </source>
</evidence>
<dbReference type="EMBL" id="JAMZFT010000001">
    <property type="protein sequence ID" value="MCP1334939.1"/>
    <property type="molecule type" value="Genomic_DNA"/>
</dbReference>
<comment type="caution">
    <text evidence="1">The sequence shown here is derived from an EMBL/GenBank/DDBJ whole genome shotgun (WGS) entry which is preliminary data.</text>
</comment>
<dbReference type="RefSeq" id="WP_269330901.1">
    <property type="nucleotide sequence ID" value="NZ_JAMZFT010000001.1"/>
</dbReference>
<reference evidence="1" key="1">
    <citation type="submission" date="2022-06" db="EMBL/GenBank/DDBJ databases">
        <title>Isolation and Genomics of Futiania mangrovii gen. nov., sp. nov., a Rare and Metabolically-versatile member in the Class Alphaproteobacteria.</title>
        <authorList>
            <person name="Liu L."/>
            <person name="Huang W.-C."/>
            <person name="Pan J."/>
            <person name="Li J."/>
            <person name="Huang Y."/>
            <person name="Du H."/>
            <person name="Liu Y."/>
            <person name="Li M."/>
        </authorList>
    </citation>
    <scope>NUCLEOTIDE SEQUENCE</scope>
    <source>
        <strain evidence="1">FT118</strain>
    </source>
</reference>
<protein>
    <submittedName>
        <fullName evidence="1">Uncharacterized protein</fullName>
    </submittedName>
</protein>
<keyword evidence="2" id="KW-1185">Reference proteome</keyword>
<accession>A0A9J6PBK5</accession>
<organism evidence="1 2">
    <name type="scientific">Futiania mangrovi</name>
    <dbReference type="NCBI Taxonomy" id="2959716"/>
    <lineage>
        <taxon>Bacteria</taxon>
        <taxon>Pseudomonadati</taxon>
        <taxon>Pseudomonadota</taxon>
        <taxon>Alphaproteobacteria</taxon>
        <taxon>Futianiales</taxon>
        <taxon>Futianiaceae</taxon>
        <taxon>Futiania</taxon>
    </lineage>
</organism>
<gene>
    <name evidence="1" type="ORF">NJQ99_00790</name>
</gene>
<evidence type="ECO:0000313" key="2">
    <source>
        <dbReference type="Proteomes" id="UP001055804"/>
    </source>
</evidence>
<sequence>MSRGAMRGLAILGIALLLLAMKLATDWKRAQTEEPPPAASAPASTD</sequence>
<dbReference type="AlphaFoldDB" id="A0A9J6PBK5"/>
<dbReference type="Proteomes" id="UP001055804">
    <property type="component" value="Unassembled WGS sequence"/>
</dbReference>
<proteinExistence type="predicted"/>
<name>A0A9J6PBK5_9PROT</name>